<evidence type="ECO:0008006" key="3">
    <source>
        <dbReference type="Google" id="ProtNLM"/>
    </source>
</evidence>
<keyword evidence="2" id="KW-1185">Reference proteome</keyword>
<dbReference type="EMBL" id="SRMQ01000005">
    <property type="protein sequence ID" value="TGJ76565.1"/>
    <property type="molecule type" value="Genomic_DNA"/>
</dbReference>
<dbReference type="Proteomes" id="UP000297714">
    <property type="component" value="Unassembled WGS sequence"/>
</dbReference>
<gene>
    <name evidence="1" type="ORF">CAGA_14820</name>
</gene>
<dbReference type="RefSeq" id="WP_135659336.1">
    <property type="nucleotide sequence ID" value="NZ_SRMQ01000005.1"/>
</dbReference>
<comment type="caution">
    <text evidence="1">The sequence shown here is derived from an EMBL/GenBank/DDBJ whole genome shotgun (WGS) entry which is preliminary data.</text>
</comment>
<reference evidence="1 2" key="1">
    <citation type="submission" date="2019-04" db="EMBL/GenBank/DDBJ databases">
        <authorList>
            <person name="Poehlein A."/>
            <person name="Bengelsdorf F.R."/>
            <person name="Duerre P."/>
            <person name="Daniel R."/>
        </authorList>
    </citation>
    <scope>NUCLEOTIDE SEQUENCE [LARGE SCALE GENOMIC DNA]</scope>
    <source>
        <strain evidence="1 2">BS-1</strain>
    </source>
</reference>
<name>A0A4Z0YAR2_9FIRM</name>
<dbReference type="AlphaFoldDB" id="A0A4Z0YAR2"/>
<organism evidence="1 2">
    <name type="scientific">Caproiciproducens galactitolivorans</name>
    <dbReference type="NCBI Taxonomy" id="642589"/>
    <lineage>
        <taxon>Bacteria</taxon>
        <taxon>Bacillati</taxon>
        <taxon>Bacillota</taxon>
        <taxon>Clostridia</taxon>
        <taxon>Eubacteriales</taxon>
        <taxon>Acutalibacteraceae</taxon>
        <taxon>Caproiciproducens</taxon>
    </lineage>
</organism>
<evidence type="ECO:0000313" key="1">
    <source>
        <dbReference type="EMBL" id="TGJ76565.1"/>
    </source>
</evidence>
<protein>
    <recommendedName>
        <fullName evidence="3">N-acetyltransferase domain-containing protein</fullName>
    </recommendedName>
</protein>
<proteinExistence type="predicted"/>
<dbReference type="OrthoDB" id="1850556at2"/>
<evidence type="ECO:0000313" key="2">
    <source>
        <dbReference type="Proteomes" id="UP000297714"/>
    </source>
</evidence>
<sequence>MITILPLKDRERTERILRSVPGAEDDARVLVMCEGADERGYIVVDMKASTIRLLKMEISGCKDFSQADGDSRMCADSLMRAAASFGSTIGAYQMESKIAGWEPFFQSAGFVLQNGSMLCPLSKFVKICNYSE</sequence>
<accession>A0A4Z0YAR2</accession>